<dbReference type="InterPro" id="IPR036047">
    <property type="entry name" value="F-box-like_dom_sf"/>
</dbReference>
<gene>
    <name evidence="2" type="ORF">ACA1_214600</name>
</gene>
<dbReference type="EMBL" id="KB008036">
    <property type="protein sequence ID" value="ELR15051.1"/>
    <property type="molecule type" value="Genomic_DNA"/>
</dbReference>
<dbReference type="GeneID" id="14915666"/>
<name>L8GSF4_ACACF</name>
<proteinExistence type="predicted"/>
<protein>
    <recommendedName>
        <fullName evidence="1">F-box domain-containing protein</fullName>
    </recommendedName>
</protein>
<dbReference type="KEGG" id="acan:ACA1_214600"/>
<dbReference type="RefSeq" id="XP_004337064.1">
    <property type="nucleotide sequence ID" value="XM_004337016.1"/>
</dbReference>
<keyword evidence="3" id="KW-1185">Reference proteome</keyword>
<reference evidence="2 3" key="1">
    <citation type="journal article" date="2013" name="Genome Biol.">
        <title>Genome of Acanthamoeba castellanii highlights extensive lateral gene transfer and early evolution of tyrosine kinase signaling.</title>
        <authorList>
            <person name="Clarke M."/>
            <person name="Lohan A.J."/>
            <person name="Liu B."/>
            <person name="Lagkouvardos I."/>
            <person name="Roy S."/>
            <person name="Zafar N."/>
            <person name="Bertelli C."/>
            <person name="Schilde C."/>
            <person name="Kianianmomeni A."/>
            <person name="Burglin T.R."/>
            <person name="Frech C."/>
            <person name="Turcotte B."/>
            <person name="Kopec K.O."/>
            <person name="Synnott J.M."/>
            <person name="Choo C."/>
            <person name="Paponov I."/>
            <person name="Finkler A."/>
            <person name="Soon Heng Tan C."/>
            <person name="Hutchins A.P."/>
            <person name="Weinmeier T."/>
            <person name="Rattei T."/>
            <person name="Chu J.S."/>
            <person name="Gimenez G."/>
            <person name="Irimia M."/>
            <person name="Rigden D.J."/>
            <person name="Fitzpatrick D.A."/>
            <person name="Lorenzo-Morales J."/>
            <person name="Bateman A."/>
            <person name="Chiu C.H."/>
            <person name="Tang P."/>
            <person name="Hegemann P."/>
            <person name="Fromm H."/>
            <person name="Raoult D."/>
            <person name="Greub G."/>
            <person name="Miranda-Saavedra D."/>
            <person name="Chen N."/>
            <person name="Nash P."/>
            <person name="Ginger M.L."/>
            <person name="Horn M."/>
            <person name="Schaap P."/>
            <person name="Caler L."/>
            <person name="Loftus B."/>
        </authorList>
    </citation>
    <scope>NUCLEOTIDE SEQUENCE [LARGE SCALE GENOMIC DNA]</scope>
    <source>
        <strain evidence="2 3">Neff</strain>
    </source>
</reference>
<dbReference type="SUPFAM" id="SSF81383">
    <property type="entry name" value="F-box domain"/>
    <property type="match status" value="1"/>
</dbReference>
<evidence type="ECO:0000259" key="1">
    <source>
        <dbReference type="PROSITE" id="PS50181"/>
    </source>
</evidence>
<feature type="domain" description="F-box" evidence="1">
    <location>
        <begin position="1"/>
        <end position="32"/>
    </location>
</feature>
<accession>L8GSF4</accession>
<sequence length="113" mass="13188">MNVEELPEEMLQHIFLALDHPKHLPRAALVCRVSNDPTVQRMWWGNHPMRLRFNDTTTHRHCRSPLGCTLNPAQLFAGCLITNLTDGYYCNLRFTGTRAEEPVEQEPRQTIYR</sequence>
<organism evidence="2 3">
    <name type="scientific">Acanthamoeba castellanii (strain ATCC 30010 / Neff)</name>
    <dbReference type="NCBI Taxonomy" id="1257118"/>
    <lineage>
        <taxon>Eukaryota</taxon>
        <taxon>Amoebozoa</taxon>
        <taxon>Discosea</taxon>
        <taxon>Longamoebia</taxon>
        <taxon>Centramoebida</taxon>
        <taxon>Acanthamoebidae</taxon>
        <taxon>Acanthamoeba</taxon>
    </lineage>
</organism>
<dbReference type="InterPro" id="IPR001810">
    <property type="entry name" value="F-box_dom"/>
</dbReference>
<evidence type="ECO:0000313" key="3">
    <source>
        <dbReference type="Proteomes" id="UP000011083"/>
    </source>
</evidence>
<dbReference type="AlphaFoldDB" id="L8GSF4"/>
<dbReference type="PROSITE" id="PS50181">
    <property type="entry name" value="FBOX"/>
    <property type="match status" value="1"/>
</dbReference>
<dbReference type="Pfam" id="PF12937">
    <property type="entry name" value="F-box-like"/>
    <property type="match status" value="1"/>
</dbReference>
<dbReference type="Proteomes" id="UP000011083">
    <property type="component" value="Unassembled WGS sequence"/>
</dbReference>
<dbReference type="VEuPathDB" id="AmoebaDB:ACA1_214600"/>
<dbReference type="Gene3D" id="1.20.1280.50">
    <property type="match status" value="1"/>
</dbReference>
<evidence type="ECO:0000313" key="2">
    <source>
        <dbReference type="EMBL" id="ELR15051.1"/>
    </source>
</evidence>